<evidence type="ECO:0000259" key="3">
    <source>
        <dbReference type="PROSITE" id="PS50011"/>
    </source>
</evidence>
<dbReference type="OrthoDB" id="272077at2759"/>
<dbReference type="EMBL" id="MLAK01000353">
    <property type="protein sequence ID" value="OHT14515.1"/>
    <property type="molecule type" value="Genomic_DNA"/>
</dbReference>
<gene>
    <name evidence="4" type="ORF">TRFO_15021</name>
</gene>
<keyword evidence="5" id="KW-1185">Reference proteome</keyword>
<dbReference type="Pfam" id="PF08238">
    <property type="entry name" value="Sel1"/>
    <property type="match status" value="8"/>
</dbReference>
<dbReference type="InterPro" id="IPR050767">
    <property type="entry name" value="Sel1_AlgK"/>
</dbReference>
<dbReference type="GO" id="GO:0036503">
    <property type="term" value="P:ERAD pathway"/>
    <property type="evidence" value="ECO:0007669"/>
    <property type="project" value="TreeGrafter"/>
</dbReference>
<dbReference type="VEuPathDB" id="TrichDB:TRFO_15021"/>
<evidence type="ECO:0000256" key="2">
    <source>
        <dbReference type="SAM" id="MobiDB-lite"/>
    </source>
</evidence>
<evidence type="ECO:0000256" key="1">
    <source>
        <dbReference type="ARBA" id="ARBA00038101"/>
    </source>
</evidence>
<feature type="compositionally biased region" description="Pro residues" evidence="2">
    <location>
        <begin position="581"/>
        <end position="603"/>
    </location>
</feature>
<dbReference type="InterPro" id="IPR000719">
    <property type="entry name" value="Prot_kinase_dom"/>
</dbReference>
<dbReference type="Pfam" id="PF07714">
    <property type="entry name" value="PK_Tyr_Ser-Thr"/>
    <property type="match status" value="1"/>
</dbReference>
<feature type="compositionally biased region" description="Basic residues" evidence="2">
    <location>
        <begin position="763"/>
        <end position="772"/>
    </location>
</feature>
<dbReference type="InterPro" id="IPR011990">
    <property type="entry name" value="TPR-like_helical_dom_sf"/>
</dbReference>
<dbReference type="Gene3D" id="1.10.510.10">
    <property type="entry name" value="Transferase(Phosphotransferase) domain 1"/>
    <property type="match status" value="1"/>
</dbReference>
<proteinExistence type="inferred from homology"/>
<dbReference type="PANTHER" id="PTHR11102:SF160">
    <property type="entry name" value="ERAD-ASSOCIATED E3 UBIQUITIN-PROTEIN LIGASE COMPONENT HRD3"/>
    <property type="match status" value="1"/>
</dbReference>
<feature type="compositionally biased region" description="Polar residues" evidence="2">
    <location>
        <begin position="340"/>
        <end position="353"/>
    </location>
</feature>
<dbReference type="SUPFAM" id="SSF81901">
    <property type="entry name" value="HCP-like"/>
    <property type="match status" value="4"/>
</dbReference>
<feature type="domain" description="Protein kinase" evidence="3">
    <location>
        <begin position="28"/>
        <end position="270"/>
    </location>
</feature>
<feature type="compositionally biased region" description="Pro residues" evidence="2">
    <location>
        <begin position="480"/>
        <end position="497"/>
    </location>
</feature>
<dbReference type="InterPro" id="IPR001245">
    <property type="entry name" value="Ser-Thr/Tyr_kinase_cat_dom"/>
</dbReference>
<feature type="compositionally biased region" description="Basic residues" evidence="2">
    <location>
        <begin position="535"/>
        <end position="545"/>
    </location>
</feature>
<dbReference type="GO" id="GO:0005524">
    <property type="term" value="F:ATP binding"/>
    <property type="evidence" value="ECO:0007669"/>
    <property type="project" value="InterPro"/>
</dbReference>
<comment type="caution">
    <text evidence="4">The sequence shown here is derived from an EMBL/GenBank/DDBJ whole genome shotgun (WGS) entry which is preliminary data.</text>
</comment>
<dbReference type="Gene3D" id="1.25.40.10">
    <property type="entry name" value="Tetratricopeptide repeat domain"/>
    <property type="match status" value="2"/>
</dbReference>
<dbReference type="RefSeq" id="XP_068367651.1">
    <property type="nucleotide sequence ID" value="XM_068498154.1"/>
</dbReference>
<protein>
    <recommendedName>
        <fullName evidence="3">Protein kinase domain-containing protein</fullName>
    </recommendedName>
</protein>
<dbReference type="GO" id="GO:0005789">
    <property type="term" value="C:endoplasmic reticulum membrane"/>
    <property type="evidence" value="ECO:0007669"/>
    <property type="project" value="TreeGrafter"/>
</dbReference>
<feature type="compositionally biased region" description="Basic residues" evidence="2">
    <location>
        <begin position="381"/>
        <end position="401"/>
    </location>
</feature>
<feature type="compositionally biased region" description="Polar residues" evidence="2">
    <location>
        <begin position="642"/>
        <end position="665"/>
    </location>
</feature>
<feature type="compositionally biased region" description="Low complexity" evidence="2">
    <location>
        <begin position="416"/>
        <end position="444"/>
    </location>
</feature>
<feature type="compositionally biased region" description="Basic and acidic residues" evidence="2">
    <location>
        <begin position="711"/>
        <end position="734"/>
    </location>
</feature>
<name>A0A1J4KTE0_9EUKA</name>
<feature type="compositionally biased region" description="Basic and acidic residues" evidence="2">
    <location>
        <begin position="670"/>
        <end position="701"/>
    </location>
</feature>
<dbReference type="SUPFAM" id="SSF56112">
    <property type="entry name" value="Protein kinase-like (PK-like)"/>
    <property type="match status" value="1"/>
</dbReference>
<dbReference type="Proteomes" id="UP000179807">
    <property type="component" value="Unassembled WGS sequence"/>
</dbReference>
<feature type="compositionally biased region" description="Basic and acidic residues" evidence="2">
    <location>
        <begin position="746"/>
        <end position="762"/>
    </location>
</feature>
<feature type="region of interest" description="Disordered" evidence="2">
    <location>
        <begin position="340"/>
        <end position="818"/>
    </location>
</feature>
<sequence length="1388" mass="155393">MFRNFQKDKTNPSGIKMCEFIIDKANYTVTEKKMLVGYTGSVSIVKDESGQKFAMKNLASSPRDPSLLDIICEISHPAIAKVVGYSNDARPAIISEYCEKGSLQENLDRISKGKWSDQQKFNIIYGFASAMEKVHSLKISHGNLKPTNLLFDKNFNPKIVDFAISSNAIEQKNAYTPPERFNNSDELTQEGDVYAFAMISYIILTGKLPYNGMTNKLLLAAKVKTDERPPLPDDLPAIYKTVINKCWLTDPNDRITFHEIVTELSNDSQFSADARALQSKYASSTTVQHTPSNIIQGHIKPAPQSGKGRPLSIHEKMAAFQAIGAVMPANYAHKFTKVPNTQQDSELDTQTTSPQEDASQEAAPEAATPQEEIEDSAPPIVRRKGRKRGKRGKRRSRKRPSSTRLEEKESEEELESTSSSENETTNDTTASTPEPQVQVQQVLQAEATPSPAAPPLGQTLQPIPGGMPPPLSSVVAQAPPQNPPQPQKPIGTMPPPLSSTAGQATIQSQPQQSQESLPHASLPPALANKPLPPAHKPKPPPKKQKPKNDKSQEQEYEVEYEYVYESSSDEKSEEKKLPFPVYNPPPPQPEPEQTPQQQQPPPATVQQREIIQPIMPAPSKQQQPITVKIIQPEEYPDPIQYSPANDHNAPSTKNTSISINGSYDSPPTIPRDRRDSRDNSRNSDHKSSRDSRDDQDYESSRSSRNKRNSHDKRGSRDKIDSRDRRDSHDYRDSRNSTSHSSRRHSSRDSGSRRRRDSKDSRRDSRHSKSRRSSRYDHYSSESSDSESNSYDKHRHSSSNSRRYSRHSPDYSRHSQLPIQTSKDVNLIKNLAPAAVSYQISPENNRKKVEIASLGDPELCLLVGKHLIFGTGGFEKDPSKGFAYVELASKYEIEGSLELLGCLYETGVENVTAPQLDRARTFYELSIKKHNSVFSIYRYAMLESDKVRHALLIKRAANAGLPAAMAEYARLLQFGIGIKQNVNKANDFYKRASEKGDVSAMLQLAYNYYGGFGLNCCHYKALELYKSAMDAGSIEGKAMYGSMLLFGLGCIARKKEGLALVKQAYQTGEMAGIGLYGNCLVRLKEDKSKGMKLLKEAADNGHAPSMRYYGIALLHDEDKKTALNYIQKAADNNSIHALKEIGDFFYEGTNVTKNTRIAMEYYEKAGKAGDVESMKRFNNYSVFRSKGNKLKDNEKKKICREKATEGNLYAAVKYGYYIQKKDPESAIEKFKAASSKGFMPAFFALGTAYISGNGIQKDKEEGLKLLKHAISHGCTSDGNSSLLKLFDSFVAINEWRKVLELAKIGLESGEPNCIYYYYYALIETKCGDNDEIADLAMKAAFSDNHDYKAKYAQMLEEGKYMKRDLDLALLFYKEAHDTKNYERLLNQME</sequence>
<dbReference type="GO" id="GO:0004672">
    <property type="term" value="F:protein kinase activity"/>
    <property type="evidence" value="ECO:0007669"/>
    <property type="project" value="InterPro"/>
</dbReference>
<dbReference type="PANTHER" id="PTHR11102">
    <property type="entry name" value="SEL-1-LIKE PROTEIN"/>
    <property type="match status" value="1"/>
</dbReference>
<feature type="compositionally biased region" description="Basic and acidic residues" evidence="2">
    <location>
        <begin position="568"/>
        <end position="577"/>
    </location>
</feature>
<dbReference type="PRINTS" id="PR01217">
    <property type="entry name" value="PRICHEXTENSN"/>
</dbReference>
<accession>A0A1J4KTE0</accession>
<reference evidence="4" key="1">
    <citation type="submission" date="2016-10" db="EMBL/GenBank/DDBJ databases">
        <authorList>
            <person name="Benchimol M."/>
            <person name="Almeida L.G."/>
            <person name="Vasconcelos A.T."/>
            <person name="Perreira-Neves A."/>
            <person name="Rosa I.A."/>
            <person name="Tasca T."/>
            <person name="Bogo M.R."/>
            <person name="de Souza W."/>
        </authorList>
    </citation>
    <scope>NUCLEOTIDE SEQUENCE [LARGE SCALE GENOMIC DNA]</scope>
    <source>
        <strain evidence="4">K</strain>
    </source>
</reference>
<organism evidence="4 5">
    <name type="scientific">Tritrichomonas foetus</name>
    <dbReference type="NCBI Taxonomy" id="1144522"/>
    <lineage>
        <taxon>Eukaryota</taxon>
        <taxon>Metamonada</taxon>
        <taxon>Parabasalia</taxon>
        <taxon>Tritrichomonadida</taxon>
        <taxon>Tritrichomonadidae</taxon>
        <taxon>Tritrichomonas</taxon>
    </lineage>
</organism>
<feature type="compositionally biased region" description="Low complexity" evidence="2">
    <location>
        <begin position="507"/>
        <end position="529"/>
    </location>
</feature>
<dbReference type="PROSITE" id="PS50011">
    <property type="entry name" value="PROTEIN_KINASE_DOM"/>
    <property type="match status" value="1"/>
</dbReference>
<dbReference type="GeneID" id="94832858"/>
<feature type="compositionally biased region" description="Low complexity" evidence="2">
    <location>
        <begin position="354"/>
        <end position="370"/>
    </location>
</feature>
<dbReference type="SMART" id="SM00671">
    <property type="entry name" value="SEL1"/>
    <property type="match status" value="11"/>
</dbReference>
<evidence type="ECO:0000313" key="4">
    <source>
        <dbReference type="EMBL" id="OHT14515.1"/>
    </source>
</evidence>
<dbReference type="InterPro" id="IPR011009">
    <property type="entry name" value="Kinase-like_dom_sf"/>
</dbReference>
<evidence type="ECO:0000313" key="5">
    <source>
        <dbReference type="Proteomes" id="UP000179807"/>
    </source>
</evidence>
<dbReference type="InterPro" id="IPR006597">
    <property type="entry name" value="Sel1-like"/>
</dbReference>
<comment type="similarity">
    <text evidence="1">Belongs to the sel-1 family.</text>
</comment>